<evidence type="ECO:0000256" key="1">
    <source>
        <dbReference type="SAM" id="Coils"/>
    </source>
</evidence>
<dbReference type="AlphaFoldDB" id="H3B6K8"/>
<sequence>EVETGLQEIKSEIININAKLDALTHGMENAESRVSDFEDRLYHVENLTAEIHSLREKCNDLENRSCRILGIPEGQEGQNTETFVESLLSKVLRDDIFPGRLEIERVHRAFRPRPGPGERPRIIIAKFLRYQDKVAVLRRARELGSLSPMKTNSNLSTDLQAKRIEFMEARRLCHSKQLLFSLLYSAKLRVPMDGGIKFFTDPGEVVWFLKQVLSEDRLRELH</sequence>
<dbReference type="PANTHER" id="PTHR11505">
    <property type="entry name" value="L1 TRANSPOSABLE ELEMENT-RELATED"/>
    <property type="match status" value="1"/>
</dbReference>
<evidence type="ECO:0000313" key="2">
    <source>
        <dbReference type="Ensembl" id="ENSLACP00000017529.1"/>
    </source>
</evidence>
<reference evidence="2" key="2">
    <citation type="submission" date="2025-08" db="UniProtKB">
        <authorList>
            <consortium name="Ensembl"/>
        </authorList>
    </citation>
    <scope>IDENTIFICATION</scope>
</reference>
<dbReference type="Gene3D" id="1.20.5.1070">
    <property type="entry name" value="Head and neck region of the ectodomain of NDV fusion glycoprotein"/>
    <property type="match status" value="1"/>
</dbReference>
<keyword evidence="3" id="KW-1185">Reference proteome</keyword>
<protein>
    <recommendedName>
        <fullName evidence="4">L1 transposable element RRM domain-containing protein</fullName>
    </recommendedName>
</protein>
<dbReference type="GeneTree" id="ENSGT01090000260968"/>
<dbReference type="InterPro" id="IPR004244">
    <property type="entry name" value="Transposase_22"/>
</dbReference>
<dbReference type="HOGENOM" id="CLU_062834_2_2_1"/>
<dbReference type="EMBL" id="AFYH01042190">
    <property type="status" value="NOT_ANNOTATED_CDS"/>
    <property type="molecule type" value="Genomic_DNA"/>
</dbReference>
<reference evidence="2" key="3">
    <citation type="submission" date="2025-09" db="UniProtKB">
        <authorList>
            <consortium name="Ensembl"/>
        </authorList>
    </citation>
    <scope>IDENTIFICATION</scope>
</reference>
<reference evidence="3" key="1">
    <citation type="submission" date="2011-08" db="EMBL/GenBank/DDBJ databases">
        <title>The draft genome of Latimeria chalumnae.</title>
        <authorList>
            <person name="Di Palma F."/>
            <person name="Alfoldi J."/>
            <person name="Johnson J."/>
            <person name="Berlin A."/>
            <person name="Gnerre S."/>
            <person name="Jaffe D."/>
            <person name="MacCallum I."/>
            <person name="Young S."/>
            <person name="Walker B.J."/>
            <person name="Lander E."/>
            <person name="Lindblad-Toh K."/>
        </authorList>
    </citation>
    <scope>NUCLEOTIDE SEQUENCE [LARGE SCALE GENOMIC DNA]</scope>
    <source>
        <strain evidence="3">Wild caught</strain>
    </source>
</reference>
<name>H3B6K8_LATCH</name>
<dbReference type="Ensembl" id="ENSLACT00000017658.1">
    <property type="protein sequence ID" value="ENSLACP00000017529.1"/>
    <property type="gene ID" value="ENSLACG00000015439.1"/>
</dbReference>
<dbReference type="InParanoid" id="H3B6K8"/>
<evidence type="ECO:0008006" key="4">
    <source>
        <dbReference type="Google" id="ProtNLM"/>
    </source>
</evidence>
<dbReference type="Proteomes" id="UP000008672">
    <property type="component" value="Unassembled WGS sequence"/>
</dbReference>
<keyword evidence="1" id="KW-0175">Coiled coil</keyword>
<proteinExistence type="predicted"/>
<organism evidence="2 3">
    <name type="scientific">Latimeria chalumnae</name>
    <name type="common">Coelacanth</name>
    <dbReference type="NCBI Taxonomy" id="7897"/>
    <lineage>
        <taxon>Eukaryota</taxon>
        <taxon>Metazoa</taxon>
        <taxon>Chordata</taxon>
        <taxon>Craniata</taxon>
        <taxon>Vertebrata</taxon>
        <taxon>Euteleostomi</taxon>
        <taxon>Coelacanthiformes</taxon>
        <taxon>Coelacanthidae</taxon>
        <taxon>Latimeria</taxon>
    </lineage>
</organism>
<accession>H3B6K8</accession>
<dbReference type="Gene3D" id="3.30.70.1820">
    <property type="entry name" value="L1 transposable element, RRM domain"/>
    <property type="match status" value="1"/>
</dbReference>
<feature type="coiled-coil region" evidence="1">
    <location>
        <begin position="20"/>
        <end position="64"/>
    </location>
</feature>
<evidence type="ECO:0000313" key="3">
    <source>
        <dbReference type="Proteomes" id="UP000008672"/>
    </source>
</evidence>